<dbReference type="RefSeq" id="WP_244677435.1">
    <property type="nucleotide sequence ID" value="NZ_CP095046.1"/>
</dbReference>
<organism evidence="2 3">
    <name type="scientific">Hymenobacter cellulosilyticus</name>
    <dbReference type="NCBI Taxonomy" id="2932248"/>
    <lineage>
        <taxon>Bacteria</taxon>
        <taxon>Pseudomonadati</taxon>
        <taxon>Bacteroidota</taxon>
        <taxon>Cytophagia</taxon>
        <taxon>Cytophagales</taxon>
        <taxon>Hymenobacteraceae</taxon>
        <taxon>Hymenobacter</taxon>
    </lineage>
</organism>
<proteinExistence type="predicted"/>
<protein>
    <submittedName>
        <fullName evidence="2">Uncharacterized protein</fullName>
    </submittedName>
</protein>
<feature type="region of interest" description="Disordered" evidence="1">
    <location>
        <begin position="1"/>
        <end position="25"/>
    </location>
</feature>
<dbReference type="AlphaFoldDB" id="A0A8T9QCJ1"/>
<keyword evidence="3" id="KW-1185">Reference proteome</keyword>
<evidence type="ECO:0000256" key="1">
    <source>
        <dbReference type="SAM" id="MobiDB-lite"/>
    </source>
</evidence>
<reference evidence="2" key="1">
    <citation type="submission" date="2022-04" db="EMBL/GenBank/DDBJ databases">
        <title>Hymenobacter sp. isolated from the air.</title>
        <authorList>
            <person name="Won M."/>
            <person name="Lee C.-M."/>
            <person name="Woen H.-Y."/>
            <person name="Kwon S.-W."/>
        </authorList>
    </citation>
    <scope>NUCLEOTIDE SEQUENCE</scope>
    <source>
        <strain evidence="2">5116S-3</strain>
    </source>
</reference>
<accession>A0A8T9QCJ1</accession>
<feature type="compositionally biased region" description="Low complexity" evidence="1">
    <location>
        <begin position="10"/>
        <end position="25"/>
    </location>
</feature>
<dbReference type="KEGG" id="hcu:MUN79_09475"/>
<sequence length="125" mass="12913">MTKSNQPTRSGSASSYNSASLGSSNADGSLLSQAGKWINKGSVGDMLGRMTTTQKVVGGALLAVGAAALLRSNKSKSGKAAGAGSDAQVDTLNELLYFVNDRIEGYQRAVDESQDPRTPATISSW</sequence>
<evidence type="ECO:0000313" key="3">
    <source>
        <dbReference type="Proteomes" id="UP000831796"/>
    </source>
</evidence>
<evidence type="ECO:0000313" key="2">
    <source>
        <dbReference type="EMBL" id="UOQ74091.1"/>
    </source>
</evidence>
<dbReference type="Proteomes" id="UP000831796">
    <property type="component" value="Chromosome"/>
</dbReference>
<dbReference type="EMBL" id="CP095046">
    <property type="protein sequence ID" value="UOQ74091.1"/>
    <property type="molecule type" value="Genomic_DNA"/>
</dbReference>
<name>A0A8T9QCJ1_9BACT</name>
<gene>
    <name evidence="2" type="ORF">MUN79_09475</name>
</gene>